<comment type="similarity">
    <text evidence="1 4">Belongs to the aldehyde dehydrogenase family.</text>
</comment>
<evidence type="ECO:0000256" key="2">
    <source>
        <dbReference type="ARBA" id="ARBA00023002"/>
    </source>
</evidence>
<dbReference type="InterPro" id="IPR029510">
    <property type="entry name" value="Ald_DH_CS_GLU"/>
</dbReference>
<organism evidence="7 8">
    <name type="scientific">Noviherbaspirillum sedimenti</name>
    <dbReference type="NCBI Taxonomy" id="2320865"/>
    <lineage>
        <taxon>Bacteria</taxon>
        <taxon>Pseudomonadati</taxon>
        <taxon>Pseudomonadota</taxon>
        <taxon>Betaproteobacteria</taxon>
        <taxon>Burkholderiales</taxon>
        <taxon>Oxalobacteraceae</taxon>
        <taxon>Noviherbaspirillum</taxon>
    </lineage>
</organism>
<reference evidence="8" key="1">
    <citation type="submission" date="2018-09" db="EMBL/GenBank/DDBJ databases">
        <authorList>
            <person name="Zhu H."/>
        </authorList>
    </citation>
    <scope>NUCLEOTIDE SEQUENCE [LARGE SCALE GENOMIC DNA]</scope>
    <source>
        <strain evidence="8">K1S02-23</strain>
    </source>
</reference>
<comment type="caution">
    <text evidence="7">The sequence shown here is derived from an EMBL/GenBank/DDBJ whole genome shotgun (WGS) entry which is preliminary data.</text>
</comment>
<feature type="active site" evidence="3">
    <location>
        <position position="264"/>
    </location>
</feature>
<dbReference type="Proteomes" id="UP000266327">
    <property type="component" value="Unassembled WGS sequence"/>
</dbReference>
<keyword evidence="5" id="KW-0472">Membrane</keyword>
<protein>
    <submittedName>
        <fullName evidence="7">Aldehyde dehydrogenase family protein</fullName>
    </submittedName>
</protein>
<dbReference type="SUPFAM" id="SSF53720">
    <property type="entry name" value="ALDH-like"/>
    <property type="match status" value="1"/>
</dbReference>
<dbReference type="GO" id="GO:0016620">
    <property type="term" value="F:oxidoreductase activity, acting on the aldehyde or oxo group of donors, NAD or NADP as acceptor"/>
    <property type="evidence" value="ECO:0007669"/>
    <property type="project" value="InterPro"/>
</dbReference>
<dbReference type="Gene3D" id="3.40.309.10">
    <property type="entry name" value="Aldehyde Dehydrogenase, Chain A, domain 2"/>
    <property type="match status" value="1"/>
</dbReference>
<dbReference type="Pfam" id="PF00171">
    <property type="entry name" value="Aldedh"/>
    <property type="match status" value="1"/>
</dbReference>
<keyword evidence="8" id="KW-1185">Reference proteome</keyword>
<evidence type="ECO:0000313" key="8">
    <source>
        <dbReference type="Proteomes" id="UP000266327"/>
    </source>
</evidence>
<gene>
    <name evidence="7" type="ORF">D3878_18370</name>
</gene>
<proteinExistence type="inferred from homology"/>
<dbReference type="PANTHER" id="PTHR42804">
    <property type="entry name" value="ALDEHYDE DEHYDROGENASE"/>
    <property type="match status" value="1"/>
</dbReference>
<dbReference type="InterPro" id="IPR016161">
    <property type="entry name" value="Ald_DH/histidinol_DH"/>
</dbReference>
<name>A0A3A3G5V0_9BURK</name>
<sequence>MIRNANMPKDNANLKQSSVHTGLFINNQDRAGEGDVIRVISPVTEELVAEFRGASVEQVDEAVSSAKAAFESGVWKDPAFRKTVLLKFADLIEENRDKLMEALISEIGSPVNLKANHTDTPAAFVRWFAETATRDRTRHLGFNNTNTAVSMVAYRPIGVVAAISAFNYPLLIGVTKIGAALAAGCTTVLLSSPLAPLAILLLGDLVRRAGIPPGVVNIIAGGVEVGRALTEHPGVNKVSFTGSVNVGRQVMQQAAAGLRSVVLELGGKSAAIMLPGVDYNKYAFWLHARYARNAGQGCGSPTRILVEESRYEEFCEASRKAYEQIKVGDPRDPATIVGPVVTSANRDRIEASVAQAVEEGATIIAGGGRPNIDKGWFLNPVLVGGLDNQAKLAREEIFGPVSVVLTYRTVEEAIQIANDSDLGLKAYLFGPKDQCLKLVPELRVGTVQINGGSPLRPDAPMIGYKHSGVGAEWGEDGLREFMLPQHIDCSLS</sequence>
<dbReference type="InterPro" id="IPR016163">
    <property type="entry name" value="Ald_DH_C"/>
</dbReference>
<keyword evidence="5" id="KW-0812">Transmembrane</keyword>
<evidence type="ECO:0000256" key="4">
    <source>
        <dbReference type="RuleBase" id="RU003345"/>
    </source>
</evidence>
<keyword evidence="2 4" id="KW-0560">Oxidoreductase</keyword>
<evidence type="ECO:0000256" key="5">
    <source>
        <dbReference type="SAM" id="Phobius"/>
    </source>
</evidence>
<evidence type="ECO:0000256" key="3">
    <source>
        <dbReference type="PROSITE-ProRule" id="PRU10007"/>
    </source>
</evidence>
<dbReference type="FunFam" id="3.40.605.10:FF:000007">
    <property type="entry name" value="NAD/NADP-dependent betaine aldehyde dehydrogenase"/>
    <property type="match status" value="1"/>
</dbReference>
<dbReference type="PROSITE" id="PS00687">
    <property type="entry name" value="ALDEHYDE_DEHYDR_GLU"/>
    <property type="match status" value="1"/>
</dbReference>
<dbReference type="InterPro" id="IPR016162">
    <property type="entry name" value="Ald_DH_N"/>
</dbReference>
<evidence type="ECO:0000259" key="6">
    <source>
        <dbReference type="Pfam" id="PF00171"/>
    </source>
</evidence>
<dbReference type="AlphaFoldDB" id="A0A3A3G5V0"/>
<keyword evidence="5" id="KW-1133">Transmembrane helix</keyword>
<feature type="transmembrane region" description="Helical" evidence="5">
    <location>
        <begin position="177"/>
        <end position="202"/>
    </location>
</feature>
<feature type="domain" description="Aldehyde dehydrogenase" evidence="6">
    <location>
        <begin position="34"/>
        <end position="486"/>
    </location>
</feature>
<evidence type="ECO:0000256" key="1">
    <source>
        <dbReference type="ARBA" id="ARBA00009986"/>
    </source>
</evidence>
<dbReference type="InterPro" id="IPR015590">
    <property type="entry name" value="Aldehyde_DH_dom"/>
</dbReference>
<dbReference type="EMBL" id="QYUQ01000002">
    <property type="protein sequence ID" value="RJG03311.1"/>
    <property type="molecule type" value="Genomic_DNA"/>
</dbReference>
<evidence type="ECO:0000313" key="7">
    <source>
        <dbReference type="EMBL" id="RJG03311.1"/>
    </source>
</evidence>
<dbReference type="PANTHER" id="PTHR42804:SF1">
    <property type="entry name" value="ALDEHYDE DEHYDROGENASE-RELATED"/>
    <property type="match status" value="1"/>
</dbReference>
<feature type="transmembrane region" description="Helical" evidence="5">
    <location>
        <begin position="152"/>
        <end position="171"/>
    </location>
</feature>
<dbReference type="Gene3D" id="3.40.605.10">
    <property type="entry name" value="Aldehyde Dehydrogenase, Chain A, domain 1"/>
    <property type="match status" value="1"/>
</dbReference>
<accession>A0A3A3G5V0</accession>